<organism evidence="12 13">
    <name type="scientific">Ruminiclostridium sufflavum DSM 19573</name>
    <dbReference type="NCBI Taxonomy" id="1121337"/>
    <lineage>
        <taxon>Bacteria</taxon>
        <taxon>Bacillati</taxon>
        <taxon>Bacillota</taxon>
        <taxon>Clostridia</taxon>
        <taxon>Eubacteriales</taxon>
        <taxon>Oscillospiraceae</taxon>
        <taxon>Ruminiclostridium</taxon>
    </lineage>
</organism>
<evidence type="ECO:0000313" key="13">
    <source>
        <dbReference type="Proteomes" id="UP000248132"/>
    </source>
</evidence>
<dbReference type="SUPFAM" id="SSF52172">
    <property type="entry name" value="CheY-like"/>
    <property type="match status" value="1"/>
</dbReference>
<keyword evidence="6" id="KW-0804">Transcription</keyword>
<dbReference type="PANTHER" id="PTHR48111:SF1">
    <property type="entry name" value="TWO-COMPONENT RESPONSE REGULATOR ORR33"/>
    <property type="match status" value="1"/>
</dbReference>
<dbReference type="SMART" id="SM00448">
    <property type="entry name" value="REC"/>
    <property type="match status" value="1"/>
</dbReference>
<evidence type="ECO:0000256" key="8">
    <source>
        <dbReference type="PROSITE-ProRule" id="PRU00169"/>
    </source>
</evidence>
<dbReference type="InterPro" id="IPR001789">
    <property type="entry name" value="Sig_transdc_resp-reg_receiver"/>
</dbReference>
<comment type="caution">
    <text evidence="12">The sequence shown here is derived from an EMBL/GenBank/DDBJ whole genome shotgun (WGS) entry which is preliminary data.</text>
</comment>
<keyword evidence="4" id="KW-0805">Transcription regulation</keyword>
<keyword evidence="13" id="KW-1185">Reference proteome</keyword>
<dbReference type="EMBL" id="QKMR01000011">
    <property type="protein sequence ID" value="PYG87365.1"/>
    <property type="molecule type" value="Genomic_DNA"/>
</dbReference>
<feature type="domain" description="OmpR/PhoB-type" evidence="11">
    <location>
        <begin position="126"/>
        <end position="225"/>
    </location>
</feature>
<dbReference type="CDD" id="cd00383">
    <property type="entry name" value="trans_reg_C"/>
    <property type="match status" value="1"/>
</dbReference>
<dbReference type="PANTHER" id="PTHR48111">
    <property type="entry name" value="REGULATOR OF RPOS"/>
    <property type="match status" value="1"/>
</dbReference>
<feature type="domain" description="Response regulatory" evidence="10">
    <location>
        <begin position="5"/>
        <end position="118"/>
    </location>
</feature>
<dbReference type="Pfam" id="PF00072">
    <property type="entry name" value="Response_reg"/>
    <property type="match status" value="1"/>
</dbReference>
<dbReference type="InterPro" id="IPR011006">
    <property type="entry name" value="CheY-like_superfamily"/>
</dbReference>
<keyword evidence="2 8" id="KW-0597">Phosphoprotein</keyword>
<dbReference type="InterPro" id="IPR039420">
    <property type="entry name" value="WalR-like"/>
</dbReference>
<evidence type="ECO:0000256" key="9">
    <source>
        <dbReference type="PROSITE-ProRule" id="PRU01091"/>
    </source>
</evidence>
<dbReference type="GO" id="GO:0006355">
    <property type="term" value="P:regulation of DNA-templated transcription"/>
    <property type="evidence" value="ECO:0007669"/>
    <property type="project" value="InterPro"/>
</dbReference>
<evidence type="ECO:0000259" key="10">
    <source>
        <dbReference type="PROSITE" id="PS50110"/>
    </source>
</evidence>
<keyword evidence="5 9" id="KW-0238">DNA-binding</keyword>
<comment type="function">
    <text evidence="7">May play the central regulatory role in sporulation. It may be an element of the effector pathway responsible for the activation of sporulation genes in response to nutritional stress. Spo0A may act in concert with spo0H (a sigma factor) to control the expression of some genes that are critical to the sporulation process.</text>
</comment>
<evidence type="ECO:0000256" key="4">
    <source>
        <dbReference type="ARBA" id="ARBA00023015"/>
    </source>
</evidence>
<dbReference type="PROSITE" id="PS50110">
    <property type="entry name" value="RESPONSE_REGULATORY"/>
    <property type="match status" value="1"/>
</dbReference>
<evidence type="ECO:0000313" key="12">
    <source>
        <dbReference type="EMBL" id="PYG87365.1"/>
    </source>
</evidence>
<dbReference type="Gene3D" id="1.10.10.10">
    <property type="entry name" value="Winged helix-like DNA-binding domain superfamily/Winged helix DNA-binding domain"/>
    <property type="match status" value="1"/>
</dbReference>
<dbReference type="InterPro" id="IPR036388">
    <property type="entry name" value="WH-like_DNA-bd_sf"/>
</dbReference>
<dbReference type="Gene3D" id="3.40.50.2300">
    <property type="match status" value="1"/>
</dbReference>
<evidence type="ECO:0000256" key="6">
    <source>
        <dbReference type="ARBA" id="ARBA00023163"/>
    </source>
</evidence>
<dbReference type="SMART" id="SM00862">
    <property type="entry name" value="Trans_reg_C"/>
    <property type="match status" value="1"/>
</dbReference>
<feature type="modified residue" description="4-aspartylphosphate" evidence="8">
    <location>
        <position position="54"/>
    </location>
</feature>
<dbReference type="GO" id="GO:0000976">
    <property type="term" value="F:transcription cis-regulatory region binding"/>
    <property type="evidence" value="ECO:0007669"/>
    <property type="project" value="TreeGrafter"/>
</dbReference>
<dbReference type="GO" id="GO:0005829">
    <property type="term" value="C:cytosol"/>
    <property type="evidence" value="ECO:0007669"/>
    <property type="project" value="TreeGrafter"/>
</dbReference>
<dbReference type="PROSITE" id="PS51755">
    <property type="entry name" value="OMPR_PHOB"/>
    <property type="match status" value="1"/>
</dbReference>
<dbReference type="Proteomes" id="UP000248132">
    <property type="component" value="Unassembled WGS sequence"/>
</dbReference>
<sequence>MRKPHILMVEDEQKVSSINREYLEGQGYEISLAETLSKARFLLEEYTPDLILLDVMLPDGQGFDFCAELRQKTKAPIIFLTSRNGNDNIIRGLMQGGDDYIAKPYDLAVLGARVAAHLRRKGIEFAGCIELPPLSIDILSGTVTLECRQISLPPKELQLLCCLALSAGRRVSGEELYRRTWGSAEGDWRNIIPVNISRLRKHLGLDDASAFEISGTKQMEYVLRKVRFT</sequence>
<dbReference type="GO" id="GO:0032993">
    <property type="term" value="C:protein-DNA complex"/>
    <property type="evidence" value="ECO:0007669"/>
    <property type="project" value="TreeGrafter"/>
</dbReference>
<proteinExistence type="predicted"/>
<protein>
    <recommendedName>
        <fullName evidence="1">Stage 0 sporulation protein A homolog</fullName>
    </recommendedName>
</protein>
<dbReference type="AlphaFoldDB" id="A0A318XLA7"/>
<evidence type="ECO:0000256" key="1">
    <source>
        <dbReference type="ARBA" id="ARBA00018672"/>
    </source>
</evidence>
<dbReference type="InterPro" id="IPR001867">
    <property type="entry name" value="OmpR/PhoB-type_DNA-bd"/>
</dbReference>
<gene>
    <name evidence="12" type="ORF">LY28_02032</name>
</gene>
<dbReference type="Pfam" id="PF00486">
    <property type="entry name" value="Trans_reg_C"/>
    <property type="match status" value="1"/>
</dbReference>
<evidence type="ECO:0000256" key="5">
    <source>
        <dbReference type="ARBA" id="ARBA00023125"/>
    </source>
</evidence>
<keyword evidence="3" id="KW-0902">Two-component regulatory system</keyword>
<evidence type="ECO:0000259" key="11">
    <source>
        <dbReference type="PROSITE" id="PS51755"/>
    </source>
</evidence>
<evidence type="ECO:0000256" key="2">
    <source>
        <dbReference type="ARBA" id="ARBA00022553"/>
    </source>
</evidence>
<dbReference type="GO" id="GO:0000156">
    <property type="term" value="F:phosphorelay response regulator activity"/>
    <property type="evidence" value="ECO:0007669"/>
    <property type="project" value="TreeGrafter"/>
</dbReference>
<feature type="DNA-binding region" description="OmpR/PhoB-type" evidence="9">
    <location>
        <begin position="126"/>
        <end position="225"/>
    </location>
</feature>
<dbReference type="RefSeq" id="WP_242981210.1">
    <property type="nucleotide sequence ID" value="NZ_QKMR01000011.1"/>
</dbReference>
<name>A0A318XLA7_9FIRM</name>
<reference evidence="12 13" key="1">
    <citation type="submission" date="2018-06" db="EMBL/GenBank/DDBJ databases">
        <title>Genomic Encyclopedia of Type Strains, Phase I: the one thousand microbial genomes (KMG-I) project.</title>
        <authorList>
            <person name="Kyrpides N."/>
        </authorList>
    </citation>
    <scope>NUCLEOTIDE SEQUENCE [LARGE SCALE GENOMIC DNA]</scope>
    <source>
        <strain evidence="12 13">DSM 19573</strain>
    </source>
</reference>
<evidence type="ECO:0000256" key="7">
    <source>
        <dbReference type="ARBA" id="ARBA00024867"/>
    </source>
</evidence>
<accession>A0A318XLA7</accession>
<dbReference type="Gene3D" id="6.10.250.690">
    <property type="match status" value="1"/>
</dbReference>
<evidence type="ECO:0000256" key="3">
    <source>
        <dbReference type="ARBA" id="ARBA00023012"/>
    </source>
</evidence>